<evidence type="ECO:0000256" key="4">
    <source>
        <dbReference type="HAMAP-Rule" id="MF_01201"/>
    </source>
</evidence>
<dbReference type="SMART" id="SM01005">
    <property type="entry name" value="Ala_racemase_C"/>
    <property type="match status" value="1"/>
</dbReference>
<evidence type="ECO:0000256" key="2">
    <source>
        <dbReference type="ARBA" id="ARBA00022898"/>
    </source>
</evidence>
<dbReference type="InterPro" id="IPR029066">
    <property type="entry name" value="PLP-binding_barrel"/>
</dbReference>
<dbReference type="RefSeq" id="WP_184663035.1">
    <property type="nucleotide sequence ID" value="NZ_JACHHB010000002.1"/>
</dbReference>
<protein>
    <recommendedName>
        <fullName evidence="4">Alanine racemase</fullName>
        <ecNumber evidence="4">5.1.1.1</ecNumber>
    </recommendedName>
</protein>
<dbReference type="InterPro" id="IPR001608">
    <property type="entry name" value="Ala_racemase_N"/>
</dbReference>
<organism evidence="8 9">
    <name type="scientific">Texcoconibacillus texcoconensis</name>
    <dbReference type="NCBI Taxonomy" id="1095777"/>
    <lineage>
        <taxon>Bacteria</taxon>
        <taxon>Bacillati</taxon>
        <taxon>Bacillota</taxon>
        <taxon>Bacilli</taxon>
        <taxon>Bacillales</taxon>
        <taxon>Bacillaceae</taxon>
        <taxon>Texcoconibacillus</taxon>
    </lineage>
</organism>
<dbReference type="PROSITE" id="PS00395">
    <property type="entry name" value="ALANINE_RACEMASE"/>
    <property type="match status" value="1"/>
</dbReference>
<feature type="active site" description="Proton acceptor; specific for L-alanine" evidence="4">
    <location>
        <position position="269"/>
    </location>
</feature>
<reference evidence="8 9" key="1">
    <citation type="submission" date="2020-08" db="EMBL/GenBank/DDBJ databases">
        <title>Genomic Encyclopedia of Type Strains, Phase IV (KMG-IV): sequencing the most valuable type-strain genomes for metagenomic binning, comparative biology and taxonomic classification.</title>
        <authorList>
            <person name="Goeker M."/>
        </authorList>
    </citation>
    <scope>NUCLEOTIDE SEQUENCE [LARGE SCALE GENOMIC DNA]</scope>
    <source>
        <strain evidence="8 9">DSM 24696</strain>
    </source>
</reference>
<comment type="cofactor">
    <cofactor evidence="1 4 5">
        <name>pyridoxal 5'-phosphate</name>
        <dbReference type="ChEBI" id="CHEBI:597326"/>
    </cofactor>
</comment>
<dbReference type="Pfam" id="PF00842">
    <property type="entry name" value="Ala_racemase_C"/>
    <property type="match status" value="1"/>
</dbReference>
<proteinExistence type="inferred from homology"/>
<dbReference type="InterPro" id="IPR000821">
    <property type="entry name" value="Ala_racemase"/>
</dbReference>
<evidence type="ECO:0000313" key="9">
    <source>
        <dbReference type="Proteomes" id="UP000551878"/>
    </source>
</evidence>
<evidence type="ECO:0000256" key="5">
    <source>
        <dbReference type="PIRSR" id="PIRSR600821-50"/>
    </source>
</evidence>
<feature type="active site" description="Proton acceptor; specific for D-alanine" evidence="4">
    <location>
        <position position="40"/>
    </location>
</feature>
<dbReference type="AlphaFoldDB" id="A0A840QMK1"/>
<evidence type="ECO:0000313" key="8">
    <source>
        <dbReference type="EMBL" id="MBB5172588.1"/>
    </source>
</evidence>
<sequence length="392" mass="43542">MNTISYRHTWAEIDLDAIYHNTQVFKKHLSHQTKLMTVVKADGYGHGAYEVAQSAIEAGADYLGVAFLDEALDLRQKGIQGPILVLGYTPPESVQEAVKNDIALTVCSEDVIDRIIEVTERHQKSATVHLKIDTGMGRLGVRSREDALHQSQKLSSSSFIFLEGVFTHFANADTQDPTLTKEQFQKFNVIVDHLLNHGIHISIKHCCNSAGTINYPDMHLDMVRVGISLYGLQPSHEVDISCLGLKQAMHFKTKLSALKEVEPGEGISYGYTFHTEKTTSIGTIPVGYADGFSRLLSNKGDVLIRGIRVPIIGNICMDQSMIDLTGLENVHIGEEVTLFGRDNQAFLSVAEFAGFMGKVNYEVVCLIGKRVPRVYIKNQEIRAYRNCLVETC</sequence>
<evidence type="ECO:0000259" key="7">
    <source>
        <dbReference type="SMART" id="SM01005"/>
    </source>
</evidence>
<gene>
    <name evidence="8" type="ORF">HNQ41_000732</name>
</gene>
<dbReference type="PANTHER" id="PTHR30511">
    <property type="entry name" value="ALANINE RACEMASE"/>
    <property type="match status" value="1"/>
</dbReference>
<dbReference type="Pfam" id="PF01168">
    <property type="entry name" value="Ala_racemase_N"/>
    <property type="match status" value="1"/>
</dbReference>
<feature type="domain" description="Alanine racemase C-terminal" evidence="7">
    <location>
        <begin position="248"/>
        <end position="376"/>
    </location>
</feature>
<dbReference type="GO" id="GO:0030170">
    <property type="term" value="F:pyridoxal phosphate binding"/>
    <property type="evidence" value="ECO:0007669"/>
    <property type="project" value="UniProtKB-UniRule"/>
</dbReference>
<comment type="caution">
    <text evidence="8">The sequence shown here is derived from an EMBL/GenBank/DDBJ whole genome shotgun (WGS) entry which is preliminary data.</text>
</comment>
<name>A0A840QMK1_9BACI</name>
<comment type="function">
    <text evidence="4">Catalyzes the interconversion of L-alanine and D-alanine. May also act on other amino acids.</text>
</comment>
<dbReference type="Gene3D" id="2.40.37.10">
    <property type="entry name" value="Lyase, Ornithine Decarboxylase, Chain A, domain 1"/>
    <property type="match status" value="1"/>
</dbReference>
<dbReference type="Proteomes" id="UP000551878">
    <property type="component" value="Unassembled WGS sequence"/>
</dbReference>
<comment type="pathway">
    <text evidence="4">Amino-acid biosynthesis; D-alanine biosynthesis; D-alanine from L-alanine: step 1/1.</text>
</comment>
<dbReference type="NCBIfam" id="TIGR00492">
    <property type="entry name" value="alr"/>
    <property type="match status" value="1"/>
</dbReference>
<dbReference type="UniPathway" id="UPA00042">
    <property type="reaction ID" value="UER00497"/>
</dbReference>
<dbReference type="InterPro" id="IPR011079">
    <property type="entry name" value="Ala_racemase_C"/>
</dbReference>
<dbReference type="GO" id="GO:0005829">
    <property type="term" value="C:cytosol"/>
    <property type="evidence" value="ECO:0007669"/>
    <property type="project" value="TreeGrafter"/>
</dbReference>
<dbReference type="SUPFAM" id="SSF50621">
    <property type="entry name" value="Alanine racemase C-terminal domain-like"/>
    <property type="match status" value="1"/>
</dbReference>
<dbReference type="GO" id="GO:0030632">
    <property type="term" value="P:D-alanine biosynthetic process"/>
    <property type="evidence" value="ECO:0007669"/>
    <property type="project" value="UniProtKB-UniRule"/>
</dbReference>
<dbReference type="PANTHER" id="PTHR30511:SF0">
    <property type="entry name" value="ALANINE RACEMASE, CATABOLIC-RELATED"/>
    <property type="match status" value="1"/>
</dbReference>
<dbReference type="HAMAP" id="MF_01201">
    <property type="entry name" value="Ala_racemase"/>
    <property type="match status" value="1"/>
</dbReference>
<dbReference type="CDD" id="cd00430">
    <property type="entry name" value="PLPDE_III_AR"/>
    <property type="match status" value="1"/>
</dbReference>
<feature type="binding site" evidence="4 6">
    <location>
        <position position="317"/>
    </location>
    <ligand>
        <name>substrate</name>
    </ligand>
</feature>
<dbReference type="GO" id="GO:0009252">
    <property type="term" value="P:peptidoglycan biosynthetic process"/>
    <property type="evidence" value="ECO:0007669"/>
    <property type="project" value="TreeGrafter"/>
</dbReference>
<accession>A0A840QMK1</accession>
<comment type="catalytic activity">
    <reaction evidence="4">
        <text>L-alanine = D-alanine</text>
        <dbReference type="Rhea" id="RHEA:20249"/>
        <dbReference type="ChEBI" id="CHEBI:57416"/>
        <dbReference type="ChEBI" id="CHEBI:57972"/>
        <dbReference type="EC" id="5.1.1.1"/>
    </reaction>
</comment>
<dbReference type="SUPFAM" id="SSF51419">
    <property type="entry name" value="PLP-binding barrel"/>
    <property type="match status" value="1"/>
</dbReference>
<evidence type="ECO:0000256" key="1">
    <source>
        <dbReference type="ARBA" id="ARBA00001933"/>
    </source>
</evidence>
<keyword evidence="9" id="KW-1185">Reference proteome</keyword>
<feature type="binding site" evidence="4 6">
    <location>
        <position position="138"/>
    </location>
    <ligand>
        <name>substrate</name>
    </ligand>
</feature>
<comment type="similarity">
    <text evidence="4">Belongs to the alanine racemase family.</text>
</comment>
<dbReference type="InterPro" id="IPR009006">
    <property type="entry name" value="Ala_racemase/Decarboxylase_C"/>
</dbReference>
<dbReference type="FunFam" id="3.20.20.10:FF:000002">
    <property type="entry name" value="Alanine racemase"/>
    <property type="match status" value="1"/>
</dbReference>
<dbReference type="GO" id="GO:0008784">
    <property type="term" value="F:alanine racemase activity"/>
    <property type="evidence" value="ECO:0007669"/>
    <property type="project" value="UniProtKB-UniRule"/>
</dbReference>
<dbReference type="PRINTS" id="PR00992">
    <property type="entry name" value="ALARACEMASE"/>
</dbReference>
<evidence type="ECO:0000256" key="3">
    <source>
        <dbReference type="ARBA" id="ARBA00023235"/>
    </source>
</evidence>
<dbReference type="Gene3D" id="3.20.20.10">
    <property type="entry name" value="Alanine racemase"/>
    <property type="match status" value="1"/>
</dbReference>
<dbReference type="EMBL" id="JACHHB010000002">
    <property type="protein sequence ID" value="MBB5172588.1"/>
    <property type="molecule type" value="Genomic_DNA"/>
</dbReference>
<dbReference type="EC" id="5.1.1.1" evidence="4"/>
<dbReference type="InterPro" id="IPR020622">
    <property type="entry name" value="Ala_racemase_pyridoxalP-BS"/>
</dbReference>
<keyword evidence="3 4" id="KW-0413">Isomerase</keyword>
<evidence type="ECO:0000256" key="6">
    <source>
        <dbReference type="PIRSR" id="PIRSR600821-52"/>
    </source>
</evidence>
<feature type="modified residue" description="N6-(pyridoxal phosphate)lysine" evidence="4 5">
    <location>
        <position position="40"/>
    </location>
</feature>
<keyword evidence="2 4" id="KW-0663">Pyridoxal phosphate</keyword>